<keyword evidence="13" id="KW-1185">Reference proteome</keyword>
<evidence type="ECO:0000313" key="12">
    <source>
        <dbReference type="EMBL" id="KAJ7316622.1"/>
    </source>
</evidence>
<keyword evidence="7" id="KW-0675">Receptor</keyword>
<evidence type="ECO:0000259" key="11">
    <source>
        <dbReference type="SMART" id="SM00907"/>
    </source>
</evidence>
<comment type="similarity">
    <text evidence="2">Belongs to the GDNFR family.</text>
</comment>
<dbReference type="Proteomes" id="UP001142489">
    <property type="component" value="Unassembled WGS sequence"/>
</dbReference>
<sequence>MGLPLLLGLLLLSRTGGLLIVAFEQPNNCLTAETLCVADPACNATYQTLQTCSQSFAKRNIHLLHHEARNRCLEAETFVQNSYFKDCKCHRRTRKQEEQCLRIYWIVHSTLTQADFHLEVSPYEDTADEVSGSKTRYKHLETQLSGSRVFVDSTNPCLQAVNVCQLNHKCMRLRSNYAQICSAGHPCDQRKCHRNLRNFFERVSVDFIRPLLFCPCQDEACGERRWNTIVPECSFLSSSKPNCLDLMDSCLKDNICRSRLADFQEQCKPSSTSSDGCSQKHGHTVCLDAYVGMIGTAMTPNYISNSSAEVTLWCSCTNSGNQKENCDQILGSFASNRCLKSAIQSQMSLNQMNGEVTKVLQLTPSLDIQADGTSTSTIFSAKMYLQPGEKKKLVDHQRSFSRSVYSGTWLSAPMLTVMLPLLLLG</sequence>
<evidence type="ECO:0000256" key="10">
    <source>
        <dbReference type="SAM" id="SignalP"/>
    </source>
</evidence>
<proteinExistence type="inferred from homology"/>
<organism evidence="12 13">
    <name type="scientific">Phrynocephalus forsythii</name>
    <dbReference type="NCBI Taxonomy" id="171643"/>
    <lineage>
        <taxon>Eukaryota</taxon>
        <taxon>Metazoa</taxon>
        <taxon>Chordata</taxon>
        <taxon>Craniata</taxon>
        <taxon>Vertebrata</taxon>
        <taxon>Euteleostomi</taxon>
        <taxon>Lepidosauria</taxon>
        <taxon>Squamata</taxon>
        <taxon>Bifurcata</taxon>
        <taxon>Unidentata</taxon>
        <taxon>Episquamata</taxon>
        <taxon>Toxicofera</taxon>
        <taxon>Iguania</taxon>
        <taxon>Acrodonta</taxon>
        <taxon>Agamidae</taxon>
        <taxon>Agaminae</taxon>
        <taxon>Phrynocephalus</taxon>
    </lineage>
</organism>
<name>A0A9Q1AWA7_9SAUR</name>
<keyword evidence="3" id="KW-1003">Cell membrane</keyword>
<keyword evidence="4" id="KW-0336">GPI-anchor</keyword>
<dbReference type="InterPro" id="IPR003438">
    <property type="entry name" value="GDNF_rcpt"/>
</dbReference>
<keyword evidence="5 10" id="KW-0732">Signal</keyword>
<evidence type="ECO:0000256" key="3">
    <source>
        <dbReference type="ARBA" id="ARBA00022475"/>
    </source>
</evidence>
<dbReference type="FunFam" id="1.10.220.110:FF:000001">
    <property type="entry name" value="GDNF family receptor alpha"/>
    <property type="match status" value="1"/>
</dbReference>
<feature type="domain" description="GDNF/GAS1" evidence="11">
    <location>
        <begin position="29"/>
        <end position="112"/>
    </location>
</feature>
<dbReference type="OrthoDB" id="9894700at2759"/>
<accession>A0A9Q1AWA7</accession>
<comment type="caution">
    <text evidence="12">The sequence shown here is derived from an EMBL/GenBank/DDBJ whole genome shotgun (WGS) entry which is preliminary data.</text>
</comment>
<evidence type="ECO:0000256" key="1">
    <source>
        <dbReference type="ARBA" id="ARBA00004609"/>
    </source>
</evidence>
<feature type="domain" description="GDNF/GAS1" evidence="11">
    <location>
        <begin position="157"/>
        <end position="233"/>
    </location>
</feature>
<dbReference type="SMART" id="SM00907">
    <property type="entry name" value="GDNF"/>
    <property type="match status" value="3"/>
</dbReference>
<keyword evidence="6" id="KW-0472">Membrane</keyword>
<feature type="signal peptide" evidence="10">
    <location>
        <begin position="1"/>
        <end position="17"/>
    </location>
</feature>
<dbReference type="Gene3D" id="1.10.220.110">
    <property type="entry name" value="GDNF binding domain"/>
    <property type="match status" value="1"/>
</dbReference>
<dbReference type="PANTHER" id="PTHR10269:SF15">
    <property type="entry name" value="GDNF FAMILY RECEPTOR ALPHA-3"/>
    <property type="match status" value="1"/>
</dbReference>
<dbReference type="GO" id="GO:0038023">
    <property type="term" value="F:signaling receptor activity"/>
    <property type="evidence" value="ECO:0007669"/>
    <property type="project" value="InterPro"/>
</dbReference>
<dbReference type="PANTHER" id="PTHR10269">
    <property type="entry name" value="GDNF RECEPTOR ALPHA"/>
    <property type="match status" value="1"/>
</dbReference>
<keyword evidence="9" id="KW-0449">Lipoprotein</keyword>
<dbReference type="GO" id="GO:0009897">
    <property type="term" value="C:external side of plasma membrane"/>
    <property type="evidence" value="ECO:0007669"/>
    <property type="project" value="TreeGrafter"/>
</dbReference>
<dbReference type="GO" id="GO:0043235">
    <property type="term" value="C:receptor complex"/>
    <property type="evidence" value="ECO:0007669"/>
    <property type="project" value="TreeGrafter"/>
</dbReference>
<evidence type="ECO:0000256" key="6">
    <source>
        <dbReference type="ARBA" id="ARBA00023136"/>
    </source>
</evidence>
<evidence type="ECO:0000256" key="4">
    <source>
        <dbReference type="ARBA" id="ARBA00022622"/>
    </source>
</evidence>
<gene>
    <name evidence="12" type="ORF">JRQ81_002784</name>
</gene>
<evidence type="ECO:0000256" key="9">
    <source>
        <dbReference type="ARBA" id="ARBA00023288"/>
    </source>
</evidence>
<protein>
    <recommendedName>
        <fullName evidence="11">GDNF/GAS1 domain-containing protein</fullName>
    </recommendedName>
</protein>
<dbReference type="GO" id="GO:0007169">
    <property type="term" value="P:cell surface receptor protein tyrosine kinase signaling pathway"/>
    <property type="evidence" value="ECO:0007669"/>
    <property type="project" value="UniProtKB-ARBA"/>
</dbReference>
<evidence type="ECO:0000256" key="2">
    <source>
        <dbReference type="ARBA" id="ARBA00005961"/>
    </source>
</evidence>
<dbReference type="AlphaFoldDB" id="A0A9Q1AWA7"/>
<dbReference type="SUPFAM" id="SSF110035">
    <property type="entry name" value="GDNF receptor-like"/>
    <property type="match status" value="2"/>
</dbReference>
<feature type="chain" id="PRO_5040292144" description="GDNF/GAS1 domain-containing protein" evidence="10">
    <location>
        <begin position="18"/>
        <end position="425"/>
    </location>
</feature>
<evidence type="ECO:0000256" key="5">
    <source>
        <dbReference type="ARBA" id="ARBA00022729"/>
    </source>
</evidence>
<dbReference type="GO" id="GO:0007399">
    <property type="term" value="P:nervous system development"/>
    <property type="evidence" value="ECO:0007669"/>
    <property type="project" value="TreeGrafter"/>
</dbReference>
<reference evidence="12" key="1">
    <citation type="journal article" date="2023" name="DNA Res.">
        <title>Chromosome-level genome assembly of Phrynocephalus forsythii using third-generation DNA sequencing and Hi-C analysis.</title>
        <authorList>
            <person name="Qi Y."/>
            <person name="Zhao W."/>
            <person name="Zhao Y."/>
            <person name="Niu C."/>
            <person name="Cao S."/>
            <person name="Zhang Y."/>
        </authorList>
    </citation>
    <scope>NUCLEOTIDE SEQUENCE</scope>
    <source>
        <tissue evidence="12">Muscle</tissue>
    </source>
</reference>
<evidence type="ECO:0000313" key="13">
    <source>
        <dbReference type="Proteomes" id="UP001142489"/>
    </source>
</evidence>
<dbReference type="EMBL" id="JAPFRF010000011">
    <property type="protein sequence ID" value="KAJ7316622.1"/>
    <property type="molecule type" value="Genomic_DNA"/>
</dbReference>
<dbReference type="Pfam" id="PF02351">
    <property type="entry name" value="GDNF"/>
    <property type="match status" value="3"/>
</dbReference>
<feature type="domain" description="GDNF/GAS1" evidence="11">
    <location>
        <begin position="243"/>
        <end position="338"/>
    </location>
</feature>
<dbReference type="InterPro" id="IPR037193">
    <property type="entry name" value="GDNF_alpha"/>
</dbReference>
<dbReference type="PRINTS" id="PR01316">
    <property type="entry name" value="GDNFRECEPTOR"/>
</dbReference>
<dbReference type="InterPro" id="IPR016017">
    <property type="entry name" value="GDNF/GAS1"/>
</dbReference>
<comment type="subcellular location">
    <subcellularLocation>
        <location evidence="1">Cell membrane</location>
        <topology evidence="1">Lipid-anchor</topology>
        <topology evidence="1">GPI-anchor</topology>
    </subcellularLocation>
</comment>
<evidence type="ECO:0000256" key="7">
    <source>
        <dbReference type="ARBA" id="ARBA00023170"/>
    </source>
</evidence>
<evidence type="ECO:0000256" key="8">
    <source>
        <dbReference type="ARBA" id="ARBA00023180"/>
    </source>
</evidence>
<keyword evidence="8" id="KW-0325">Glycoprotein</keyword>